<dbReference type="SMART" id="SM00110">
    <property type="entry name" value="C1Q"/>
    <property type="match status" value="1"/>
</dbReference>
<organism evidence="5 6">
    <name type="scientific">Gasterosteus aculeatus aculeatus</name>
    <name type="common">three-spined stickleback</name>
    <dbReference type="NCBI Taxonomy" id="481459"/>
    <lineage>
        <taxon>Eukaryota</taxon>
        <taxon>Metazoa</taxon>
        <taxon>Chordata</taxon>
        <taxon>Craniata</taxon>
        <taxon>Vertebrata</taxon>
        <taxon>Euteleostomi</taxon>
        <taxon>Actinopterygii</taxon>
        <taxon>Neopterygii</taxon>
        <taxon>Teleostei</taxon>
        <taxon>Neoteleostei</taxon>
        <taxon>Acanthomorphata</taxon>
        <taxon>Eupercaria</taxon>
        <taxon>Perciformes</taxon>
        <taxon>Cottioidei</taxon>
        <taxon>Gasterosteales</taxon>
        <taxon>Gasterosteidae</taxon>
        <taxon>Gasterosteus</taxon>
    </lineage>
</organism>
<dbReference type="Ensembl" id="ENSGACT00000007927.2">
    <property type="protein sequence ID" value="ENSGACP00000007908.2"/>
    <property type="gene ID" value="ENSGACG00000005984.2"/>
</dbReference>
<comment type="subcellular location">
    <subcellularLocation>
        <location evidence="1">Secreted</location>
    </subcellularLocation>
</comment>
<dbReference type="GO" id="GO:0005576">
    <property type="term" value="C:extracellular region"/>
    <property type="evidence" value="ECO:0007669"/>
    <property type="project" value="UniProtKB-SubCell"/>
</dbReference>
<name>G3NRE1_GASAC</name>
<evidence type="ECO:0000313" key="5">
    <source>
        <dbReference type="Ensembl" id="ENSGACP00000007908.2"/>
    </source>
</evidence>
<reference evidence="5" key="3">
    <citation type="submission" date="2025-09" db="UniProtKB">
        <authorList>
            <consortium name="Ensembl"/>
        </authorList>
    </citation>
    <scope>IDENTIFICATION</scope>
</reference>
<sequence length="263" mass="28459">MAEEEEIGHRGGAFRGIYIPDFGLPISQPTFHPLEAVFIYGIDMRAVVLLSLLHGAFCQNVFSWDNGASDTRPVQPDECLPDPTLCGCCLMQKKLQRMEWFFNKTVEEISKNLTNAKMALNDKRASRSAFSVALDKAGGNGCFGPFADDRRVLYRHVFLNLGDGYGATTGGFTAPRSGVYSLAVTVYSAYGSLGAGAHLTVNGLTASALREKESRDREDSATLVVSVKLKAGDEVAVVLPKGSVVCDDSSHLNTFTGFLLYPC</sequence>
<dbReference type="GO" id="GO:0045202">
    <property type="term" value="C:synapse"/>
    <property type="evidence" value="ECO:0007669"/>
    <property type="project" value="TreeGrafter"/>
</dbReference>
<keyword evidence="6" id="KW-1185">Reference proteome</keyword>
<dbReference type="eggNOG" id="ENOG502QU65">
    <property type="taxonomic scope" value="Eukaryota"/>
</dbReference>
<keyword evidence="3" id="KW-0732">Signal</keyword>
<dbReference type="OMA" id="TCGCCLM"/>
<evidence type="ECO:0000256" key="1">
    <source>
        <dbReference type="ARBA" id="ARBA00004613"/>
    </source>
</evidence>
<reference evidence="5" key="2">
    <citation type="submission" date="2025-08" db="UniProtKB">
        <authorList>
            <consortium name="Ensembl"/>
        </authorList>
    </citation>
    <scope>IDENTIFICATION</scope>
</reference>
<dbReference type="SUPFAM" id="SSF49842">
    <property type="entry name" value="TNF-like"/>
    <property type="match status" value="1"/>
</dbReference>
<dbReference type="PRINTS" id="PR00007">
    <property type="entry name" value="COMPLEMNTC1Q"/>
</dbReference>
<evidence type="ECO:0000259" key="4">
    <source>
        <dbReference type="PROSITE" id="PS50871"/>
    </source>
</evidence>
<dbReference type="InParanoid" id="G3NRE1"/>
<feature type="domain" description="C1q" evidence="4">
    <location>
        <begin position="123"/>
        <end position="263"/>
    </location>
</feature>
<dbReference type="InterPro" id="IPR008983">
    <property type="entry name" value="Tumour_necrosis_fac-like_dom"/>
</dbReference>
<dbReference type="AlphaFoldDB" id="G3NRE1"/>
<proteinExistence type="predicted"/>
<keyword evidence="2" id="KW-0964">Secreted</keyword>
<evidence type="ECO:0000256" key="3">
    <source>
        <dbReference type="ARBA" id="ARBA00022729"/>
    </source>
</evidence>
<dbReference type="GeneID" id="120816500"/>
<dbReference type="GO" id="GO:0099558">
    <property type="term" value="P:maintenance of synapse structure"/>
    <property type="evidence" value="ECO:0007669"/>
    <property type="project" value="TreeGrafter"/>
</dbReference>
<reference evidence="5 6" key="1">
    <citation type="journal article" date="2021" name="G3 (Bethesda)">
        <title>Improved contiguity of the threespine stickleback genome using long-read sequencing.</title>
        <authorList>
            <person name="Nath S."/>
            <person name="Shaw D.E."/>
            <person name="White M.A."/>
        </authorList>
    </citation>
    <scope>NUCLEOTIDE SEQUENCE [LARGE SCALE GENOMIC DNA]</scope>
    <source>
        <strain evidence="5 6">Lake Benthic</strain>
    </source>
</reference>
<dbReference type="GeneTree" id="ENSGT00940000163520"/>
<dbReference type="PANTHER" id="PTHR22923:SF103">
    <property type="entry name" value="CEREBELLIN 20-RELATED"/>
    <property type="match status" value="1"/>
</dbReference>
<dbReference type="PANTHER" id="PTHR22923">
    <property type="entry name" value="CEREBELLIN-RELATED"/>
    <property type="match status" value="1"/>
</dbReference>
<dbReference type="InterPro" id="IPR001073">
    <property type="entry name" value="C1q_dom"/>
</dbReference>
<dbReference type="Proteomes" id="UP000007635">
    <property type="component" value="Chromosome I"/>
</dbReference>
<dbReference type="FunCoup" id="G3NRE1">
    <property type="interactions" value="1"/>
</dbReference>
<evidence type="ECO:0000256" key="2">
    <source>
        <dbReference type="ARBA" id="ARBA00022525"/>
    </source>
</evidence>
<dbReference type="Pfam" id="PF00386">
    <property type="entry name" value="C1q"/>
    <property type="match status" value="1"/>
</dbReference>
<dbReference type="InterPro" id="IPR050822">
    <property type="entry name" value="Cerebellin_Synaptic_Org"/>
</dbReference>
<dbReference type="KEGG" id="gat:120816500"/>
<evidence type="ECO:0000313" key="6">
    <source>
        <dbReference type="Proteomes" id="UP000007635"/>
    </source>
</evidence>
<dbReference type="Gene3D" id="2.60.120.40">
    <property type="match status" value="1"/>
</dbReference>
<protein>
    <submittedName>
        <fullName evidence="5">Cerebellin 20</fullName>
    </submittedName>
</protein>
<dbReference type="RefSeq" id="XP_040028079.1">
    <property type="nucleotide sequence ID" value="XM_040172145.1"/>
</dbReference>
<accession>G3NRE1</accession>
<dbReference type="PROSITE" id="PS50871">
    <property type="entry name" value="C1Q"/>
    <property type="match status" value="1"/>
</dbReference>